<protein>
    <recommendedName>
        <fullName evidence="4">Rubrerythrin</fullName>
    </recommendedName>
</protein>
<sequence length="233" mass="28106">MSHIIYCNVIYRRKHIMYINDYRGCHGMMNTYQPSMELISLLVEAMKDERADRAKYGKMMEMTDDKKVKRQIQFAYDDEGKHYKMFQHIYHLLTGQMINVPLPEEKEHHSLVDAIESSIDGELEAVELYRKIKSLLPNRHLRDMLYEIITDEQEHATRFVYLYAMLHHMEHHMANHMEHGMEDHMENHMHHCSNDKENMASNMHHDNKNLNPEHTKENYHKSKHCKKRMSDLW</sequence>
<dbReference type="InterPro" id="IPR009078">
    <property type="entry name" value="Ferritin-like_SF"/>
</dbReference>
<evidence type="ECO:0000313" key="2">
    <source>
        <dbReference type="EMBL" id="QGU94780.1"/>
    </source>
</evidence>
<name>A0A6I6ERH4_9CLOT</name>
<keyword evidence="3" id="KW-1185">Reference proteome</keyword>
<organism evidence="2 3">
    <name type="scientific">Clostridium bovifaecis</name>
    <dbReference type="NCBI Taxonomy" id="2184719"/>
    <lineage>
        <taxon>Bacteria</taxon>
        <taxon>Bacillati</taxon>
        <taxon>Bacillota</taxon>
        <taxon>Clostridia</taxon>
        <taxon>Eubacteriales</taxon>
        <taxon>Clostridiaceae</taxon>
        <taxon>Clostridium</taxon>
    </lineage>
</organism>
<accession>A0A6I6ERH4</accession>
<evidence type="ECO:0008006" key="4">
    <source>
        <dbReference type="Google" id="ProtNLM"/>
    </source>
</evidence>
<dbReference type="Gene3D" id="6.10.140.1960">
    <property type="match status" value="1"/>
</dbReference>
<reference evidence="2 3" key="1">
    <citation type="submission" date="2019-12" db="EMBL/GenBank/DDBJ databases">
        <title>Genome sequenceing of Clostridium bovifaecis.</title>
        <authorList>
            <person name="Yao Y."/>
        </authorList>
    </citation>
    <scope>NUCLEOTIDE SEQUENCE [LARGE SCALE GENOMIC DNA]</scope>
    <source>
        <strain evidence="2 3">BXX</strain>
    </source>
</reference>
<dbReference type="CDD" id="cd00657">
    <property type="entry name" value="Ferritin_like"/>
    <property type="match status" value="1"/>
</dbReference>
<evidence type="ECO:0000313" key="3">
    <source>
        <dbReference type="Proteomes" id="UP000422764"/>
    </source>
</evidence>
<gene>
    <name evidence="2" type="ORF">GOM49_06430</name>
</gene>
<dbReference type="AlphaFoldDB" id="A0A6I6ERH4"/>
<feature type="region of interest" description="Disordered" evidence="1">
    <location>
        <begin position="197"/>
        <end position="233"/>
    </location>
</feature>
<feature type="compositionally biased region" description="Basic and acidic residues" evidence="1">
    <location>
        <begin position="197"/>
        <end position="220"/>
    </location>
</feature>
<dbReference type="Gene3D" id="1.20.1260.10">
    <property type="match status" value="1"/>
</dbReference>
<dbReference type="EMBL" id="CP046522">
    <property type="protein sequence ID" value="QGU94780.1"/>
    <property type="molecule type" value="Genomic_DNA"/>
</dbReference>
<dbReference type="Proteomes" id="UP000422764">
    <property type="component" value="Chromosome"/>
</dbReference>
<dbReference type="SUPFAM" id="SSF47240">
    <property type="entry name" value="Ferritin-like"/>
    <property type="match status" value="1"/>
</dbReference>
<proteinExistence type="predicted"/>
<dbReference type="InterPro" id="IPR012347">
    <property type="entry name" value="Ferritin-like"/>
</dbReference>
<evidence type="ECO:0000256" key="1">
    <source>
        <dbReference type="SAM" id="MobiDB-lite"/>
    </source>
</evidence>